<comment type="caution">
    <text evidence="8">The sequence shown here is derived from an EMBL/GenBank/DDBJ whole genome shotgun (WGS) entry which is preliminary data.</text>
</comment>
<feature type="domain" description="Aspartate/ornithine carbamoyltransferase Asp/Orn-binding" evidence="6">
    <location>
        <begin position="151"/>
        <end position="303"/>
    </location>
</feature>
<dbReference type="PANTHER" id="PTHR45753">
    <property type="entry name" value="ORNITHINE CARBAMOYLTRANSFERASE, MITOCHONDRIAL"/>
    <property type="match status" value="1"/>
</dbReference>
<accession>A0A133V8P9</accession>
<evidence type="ECO:0000256" key="5">
    <source>
        <dbReference type="HAMAP-Rule" id="MF_01109"/>
    </source>
</evidence>
<dbReference type="AlphaFoldDB" id="A0A133V8P9"/>
<feature type="binding site" evidence="5">
    <location>
        <begin position="231"/>
        <end position="232"/>
    </location>
    <ligand>
        <name>L-ornithine</name>
        <dbReference type="ChEBI" id="CHEBI:46911"/>
    </ligand>
</feature>
<dbReference type="GO" id="GO:0042450">
    <property type="term" value="P:L-arginine biosynthetic process via ornithine"/>
    <property type="evidence" value="ECO:0007669"/>
    <property type="project" value="UniProtKB-UniRule"/>
</dbReference>
<comment type="catalytic activity">
    <reaction evidence="4 5">
        <text>carbamoyl phosphate + L-ornithine = L-citrulline + phosphate + H(+)</text>
        <dbReference type="Rhea" id="RHEA:19513"/>
        <dbReference type="ChEBI" id="CHEBI:15378"/>
        <dbReference type="ChEBI" id="CHEBI:43474"/>
        <dbReference type="ChEBI" id="CHEBI:46911"/>
        <dbReference type="ChEBI" id="CHEBI:57743"/>
        <dbReference type="ChEBI" id="CHEBI:58228"/>
        <dbReference type="EC" id="2.1.3.3"/>
    </reaction>
</comment>
<protein>
    <recommendedName>
        <fullName evidence="2 5">Ornithine carbamoyltransferase</fullName>
        <shortName evidence="5">OTCase</shortName>
        <ecNumber evidence="2 5">2.1.3.3</ecNumber>
    </recommendedName>
</protein>
<dbReference type="InterPro" id="IPR002292">
    <property type="entry name" value="Orn/put_carbamltrans"/>
</dbReference>
<dbReference type="InterPro" id="IPR006131">
    <property type="entry name" value="Asp_carbamoyltransf_Asp/Orn-bd"/>
</dbReference>
<dbReference type="HAMAP" id="MF_01109">
    <property type="entry name" value="OTCase"/>
    <property type="match status" value="1"/>
</dbReference>
<dbReference type="PRINTS" id="PR00102">
    <property type="entry name" value="OTCASE"/>
</dbReference>
<dbReference type="EC" id="2.1.3.3" evidence="2 5"/>
<dbReference type="PROSITE" id="PS00097">
    <property type="entry name" value="CARBAMOYLTRANSFERASE"/>
    <property type="match status" value="1"/>
</dbReference>
<comment type="subcellular location">
    <subcellularLocation>
        <location evidence="5">Cytoplasm</location>
    </subcellularLocation>
</comment>
<dbReference type="InterPro" id="IPR006130">
    <property type="entry name" value="Asp/Orn_carbamoylTrfase"/>
</dbReference>
<proteinExistence type="inferred from homology"/>
<dbReference type="Pfam" id="PF02729">
    <property type="entry name" value="OTCace_N"/>
    <property type="match status" value="1"/>
</dbReference>
<dbReference type="PANTHER" id="PTHR45753:SF3">
    <property type="entry name" value="ORNITHINE TRANSCARBAMYLASE, MITOCHONDRIAL"/>
    <property type="match status" value="1"/>
</dbReference>
<feature type="domain" description="Aspartate/ornithine carbamoyltransferase carbamoyl-P binding" evidence="7">
    <location>
        <begin position="5"/>
        <end position="145"/>
    </location>
</feature>
<dbReference type="GO" id="GO:0016597">
    <property type="term" value="F:amino acid binding"/>
    <property type="evidence" value="ECO:0007669"/>
    <property type="project" value="InterPro"/>
</dbReference>
<name>A0A133V8P9_9EURY</name>
<dbReference type="GO" id="GO:0004585">
    <property type="term" value="F:ornithine carbamoyltransferase activity"/>
    <property type="evidence" value="ECO:0007669"/>
    <property type="project" value="UniProtKB-UniRule"/>
</dbReference>
<dbReference type="Pfam" id="PF00185">
    <property type="entry name" value="OTCace"/>
    <property type="match status" value="1"/>
</dbReference>
<evidence type="ECO:0000256" key="4">
    <source>
        <dbReference type="ARBA" id="ARBA00048772"/>
    </source>
</evidence>
<keyword evidence="3 5" id="KW-0808">Transferase</keyword>
<dbReference type="GO" id="GO:0005737">
    <property type="term" value="C:cytoplasm"/>
    <property type="evidence" value="ECO:0007669"/>
    <property type="project" value="UniProtKB-SubCell"/>
</dbReference>
<evidence type="ECO:0000259" key="7">
    <source>
        <dbReference type="Pfam" id="PF02729"/>
    </source>
</evidence>
<dbReference type="InterPro" id="IPR006132">
    <property type="entry name" value="Asp/Orn_carbamoyltranf_P-bd"/>
</dbReference>
<dbReference type="Proteomes" id="UP000070400">
    <property type="component" value="Unassembled WGS sequence"/>
</dbReference>
<evidence type="ECO:0000256" key="1">
    <source>
        <dbReference type="ARBA" id="ARBA00007805"/>
    </source>
</evidence>
<feature type="binding site" evidence="5">
    <location>
        <position position="294"/>
    </location>
    <ligand>
        <name>carbamoyl phosphate</name>
        <dbReference type="ChEBI" id="CHEBI:58228"/>
    </ligand>
</feature>
<dbReference type="NCBIfam" id="TIGR00658">
    <property type="entry name" value="orni_carb_tr"/>
    <property type="match status" value="1"/>
</dbReference>
<dbReference type="GO" id="GO:0019240">
    <property type="term" value="P:citrulline biosynthetic process"/>
    <property type="evidence" value="ECO:0007669"/>
    <property type="project" value="TreeGrafter"/>
</dbReference>
<feature type="binding site" evidence="5">
    <location>
        <position position="81"/>
    </location>
    <ligand>
        <name>carbamoyl phosphate</name>
        <dbReference type="ChEBI" id="CHEBI:58228"/>
    </ligand>
</feature>
<dbReference type="Gene3D" id="3.40.50.1370">
    <property type="entry name" value="Aspartate/ornithine carbamoyltransferase"/>
    <property type="match status" value="2"/>
</dbReference>
<feature type="binding site" evidence="5">
    <location>
        <position position="105"/>
    </location>
    <ligand>
        <name>carbamoyl phosphate</name>
        <dbReference type="ChEBI" id="CHEBI:58228"/>
    </ligand>
</feature>
<feature type="binding site" evidence="5">
    <location>
        <position position="227"/>
    </location>
    <ligand>
        <name>L-ornithine</name>
        <dbReference type="ChEBI" id="CHEBI:46911"/>
    </ligand>
</feature>
<dbReference type="EMBL" id="LHXX01000002">
    <property type="protein sequence ID" value="KXB02840.1"/>
    <property type="molecule type" value="Genomic_DNA"/>
</dbReference>
<comment type="similarity">
    <text evidence="1 5">Belongs to the aspartate/ornithine carbamoyltransferase superfamily. OTCase family.</text>
</comment>
<dbReference type="FunFam" id="3.40.50.1370:FF:000008">
    <property type="entry name" value="Ornithine carbamoyltransferase"/>
    <property type="match status" value="1"/>
</dbReference>
<dbReference type="PRINTS" id="PR00100">
    <property type="entry name" value="AOTCASE"/>
</dbReference>
<evidence type="ECO:0000313" key="8">
    <source>
        <dbReference type="EMBL" id="KXB02840.1"/>
    </source>
</evidence>
<evidence type="ECO:0000313" key="9">
    <source>
        <dbReference type="Proteomes" id="UP000070400"/>
    </source>
</evidence>
<dbReference type="SUPFAM" id="SSF53671">
    <property type="entry name" value="Aspartate/ornithine carbamoyltransferase"/>
    <property type="match status" value="1"/>
</dbReference>
<organism evidence="8 9">
    <name type="scientific">candidate division MSBL1 archaeon SCGC-AAA261D19</name>
    <dbReference type="NCBI Taxonomy" id="1698273"/>
    <lineage>
        <taxon>Archaea</taxon>
        <taxon>Methanobacteriati</taxon>
        <taxon>Methanobacteriota</taxon>
        <taxon>candidate division MSBL1</taxon>
    </lineage>
</organism>
<dbReference type="NCBIfam" id="NF001986">
    <property type="entry name" value="PRK00779.1"/>
    <property type="match status" value="1"/>
</dbReference>
<evidence type="ECO:0000256" key="2">
    <source>
        <dbReference type="ARBA" id="ARBA00013007"/>
    </source>
</evidence>
<feature type="binding site" evidence="5">
    <location>
        <begin position="54"/>
        <end position="57"/>
    </location>
    <ligand>
        <name>carbamoyl phosphate</name>
        <dbReference type="ChEBI" id="CHEBI:58228"/>
    </ligand>
</feature>
<sequence>MAEAKHLLSVQDLSEKELLAILEKSEEFKSNLGKKKRCEPLYGKSLAMLFTKPSTRTRVSFETAMTQLGGHAIYLDQHRSQLERGETIEDTGKTISRYVDVIVARFHEHEKIEKLARNSRVPVINGLTDLLHPCQAISDLFTIREKKGRLEGIKLAYVGDGNNVCNSLLLSCSKAGINISVANPKGYEPDAVIIKNAEEKAKEKGTELEIITEPNKAVLEADVIYTDVIVSMGQKGREQRLKDFQEYQVNVELMEKAKKDVIFMHCLPAHRGEEVSAEVIDGPHSVVFDQAENRLHVQKAILEEVM</sequence>
<evidence type="ECO:0000256" key="3">
    <source>
        <dbReference type="ARBA" id="ARBA00022679"/>
    </source>
</evidence>
<feature type="binding site" evidence="5">
    <location>
        <position position="163"/>
    </location>
    <ligand>
        <name>L-ornithine</name>
        <dbReference type="ChEBI" id="CHEBI:46911"/>
    </ligand>
</feature>
<keyword evidence="5" id="KW-0963">Cytoplasm</keyword>
<evidence type="ECO:0000259" key="6">
    <source>
        <dbReference type="Pfam" id="PF00185"/>
    </source>
</evidence>
<dbReference type="InterPro" id="IPR024904">
    <property type="entry name" value="OTCase_ArgI"/>
</dbReference>
<dbReference type="InterPro" id="IPR036901">
    <property type="entry name" value="Asp/Orn_carbamoylTrfase_sf"/>
</dbReference>
<keyword evidence="9" id="KW-1185">Reference proteome</keyword>
<feature type="binding site" evidence="5">
    <location>
        <begin position="132"/>
        <end position="135"/>
    </location>
    <ligand>
        <name>carbamoyl phosphate</name>
        <dbReference type="ChEBI" id="CHEBI:58228"/>
    </ligand>
</feature>
<gene>
    <name evidence="8" type="ORF">AKJ43_00230</name>
</gene>
<dbReference type="PATRIC" id="fig|1698273.3.peg.47"/>
<reference evidence="8 9" key="1">
    <citation type="journal article" date="2016" name="Sci. Rep.">
        <title>Metabolic traits of an uncultured archaeal lineage -MSBL1- from brine pools of the Red Sea.</title>
        <authorList>
            <person name="Mwirichia R."/>
            <person name="Alam I."/>
            <person name="Rashid M."/>
            <person name="Vinu M."/>
            <person name="Ba-Alawi W."/>
            <person name="Anthony Kamau A."/>
            <person name="Kamanda Ngugi D."/>
            <person name="Goker M."/>
            <person name="Klenk H.P."/>
            <person name="Bajic V."/>
            <person name="Stingl U."/>
        </authorList>
    </citation>
    <scope>NUCLEOTIDE SEQUENCE [LARGE SCALE GENOMIC DNA]</scope>
    <source>
        <strain evidence="8">SCGC-AAA261D19</strain>
    </source>
</reference>
<feature type="binding site" evidence="5">
    <location>
        <begin position="266"/>
        <end position="267"/>
    </location>
    <ligand>
        <name>carbamoyl phosphate</name>
        <dbReference type="ChEBI" id="CHEBI:58228"/>
    </ligand>
</feature>